<dbReference type="PANTHER" id="PTHR43085:SF1">
    <property type="entry name" value="PSEUDOURIDINE KINASE-RELATED"/>
    <property type="match status" value="1"/>
</dbReference>
<evidence type="ECO:0000256" key="3">
    <source>
        <dbReference type="ARBA" id="ARBA00022741"/>
    </source>
</evidence>
<feature type="domain" description="Carbohydrate kinase PfkB" evidence="6">
    <location>
        <begin position="18"/>
        <end position="291"/>
    </location>
</feature>
<dbReference type="EMBL" id="AP023355">
    <property type="protein sequence ID" value="BCJ38384.1"/>
    <property type="molecule type" value="Genomic_DNA"/>
</dbReference>
<evidence type="ECO:0000313" key="7">
    <source>
        <dbReference type="EMBL" id="BCJ38384.1"/>
    </source>
</evidence>
<dbReference type="InterPro" id="IPR002173">
    <property type="entry name" value="Carboh/pur_kinase_PfkB_CS"/>
</dbReference>
<dbReference type="Pfam" id="PF00294">
    <property type="entry name" value="PfkB"/>
    <property type="match status" value="1"/>
</dbReference>
<dbReference type="GO" id="GO:0005524">
    <property type="term" value="F:ATP binding"/>
    <property type="evidence" value="ECO:0007669"/>
    <property type="project" value="UniProtKB-KW"/>
</dbReference>
<keyword evidence="4" id="KW-0418">Kinase</keyword>
<dbReference type="GO" id="GO:0016301">
    <property type="term" value="F:kinase activity"/>
    <property type="evidence" value="ECO:0007669"/>
    <property type="project" value="UniProtKB-KW"/>
</dbReference>
<dbReference type="PANTHER" id="PTHR43085">
    <property type="entry name" value="HEXOKINASE FAMILY MEMBER"/>
    <property type="match status" value="1"/>
</dbReference>
<evidence type="ECO:0000313" key="8">
    <source>
        <dbReference type="Proteomes" id="UP000611640"/>
    </source>
</evidence>
<dbReference type="RefSeq" id="WP_203964425.1">
    <property type="nucleotide sequence ID" value="NZ_AP023355.1"/>
</dbReference>
<dbReference type="PROSITE" id="PS00584">
    <property type="entry name" value="PFKB_KINASES_2"/>
    <property type="match status" value="1"/>
</dbReference>
<evidence type="ECO:0000259" key="6">
    <source>
        <dbReference type="Pfam" id="PF00294"/>
    </source>
</evidence>
<comment type="similarity">
    <text evidence="1">Belongs to the carbohydrate kinase PfkB family.</text>
</comment>
<keyword evidence="2" id="KW-0808">Transferase</keyword>
<dbReference type="InterPro" id="IPR029056">
    <property type="entry name" value="Ribokinase-like"/>
</dbReference>
<dbReference type="InterPro" id="IPR011611">
    <property type="entry name" value="PfkB_dom"/>
</dbReference>
<evidence type="ECO:0000256" key="4">
    <source>
        <dbReference type="ARBA" id="ARBA00022777"/>
    </source>
</evidence>
<protein>
    <submittedName>
        <fullName evidence="7">Ribokinase</fullName>
    </submittedName>
</protein>
<dbReference type="CDD" id="cd01167">
    <property type="entry name" value="bac_FRK"/>
    <property type="match status" value="1"/>
</dbReference>
<name>A0A7R7DV03_9ACTN</name>
<accession>A0A7R7DV03</accession>
<gene>
    <name evidence="7" type="ORF">Athai_58870</name>
</gene>
<dbReference type="SUPFAM" id="SSF53613">
    <property type="entry name" value="Ribokinase-like"/>
    <property type="match status" value="1"/>
</dbReference>
<sequence>MFTVIGEALVDVVWRPGAAEPVEHVGGSPANVALGLARLGDPVGLITQYGPDEHGARIADRLGAAGVALDRSDSGAARTATATARLSADGAASYEFDLSWAPKDLTPYPGSVAVHAGSLATLAPGDAVLADMLAGVRGGTVVSYDPNIRPTLHGPVEYARAQVARFVPLAHLVKASADDLAWLYPGEPVEAVAARWLAAGSDLVVVTLGADGGYLATAGYQLRCAAPPVDVVDTVGAGDACMSALLDGLLRAGALTVDTLPALPADAARQVLRRALTAAAITCGRPGADPPTAAELAARLAC</sequence>
<dbReference type="AlphaFoldDB" id="A0A7R7DV03"/>
<dbReference type="Proteomes" id="UP000611640">
    <property type="component" value="Chromosome"/>
</dbReference>
<dbReference type="KEGG" id="atl:Athai_58870"/>
<evidence type="ECO:0000256" key="2">
    <source>
        <dbReference type="ARBA" id="ARBA00022679"/>
    </source>
</evidence>
<keyword evidence="5" id="KW-0067">ATP-binding</keyword>
<dbReference type="PROSITE" id="PS00583">
    <property type="entry name" value="PFKB_KINASES_1"/>
    <property type="match status" value="1"/>
</dbReference>
<dbReference type="InterPro" id="IPR050306">
    <property type="entry name" value="PfkB_Carbo_kinase"/>
</dbReference>
<keyword evidence="8" id="KW-1185">Reference proteome</keyword>
<dbReference type="Gene3D" id="3.40.1190.20">
    <property type="match status" value="1"/>
</dbReference>
<evidence type="ECO:0000256" key="1">
    <source>
        <dbReference type="ARBA" id="ARBA00010688"/>
    </source>
</evidence>
<reference evidence="7 8" key="1">
    <citation type="submission" date="2020-08" db="EMBL/GenBank/DDBJ databases">
        <title>Whole genome shotgun sequence of Actinocatenispora thailandica NBRC 105041.</title>
        <authorList>
            <person name="Komaki H."/>
            <person name="Tamura T."/>
        </authorList>
    </citation>
    <scope>NUCLEOTIDE SEQUENCE [LARGE SCALE GENOMIC DNA]</scope>
    <source>
        <strain evidence="7 8">NBRC 105041</strain>
    </source>
</reference>
<keyword evidence="3" id="KW-0547">Nucleotide-binding</keyword>
<proteinExistence type="inferred from homology"/>
<organism evidence="7 8">
    <name type="scientific">Actinocatenispora thailandica</name>
    <dbReference type="NCBI Taxonomy" id="227318"/>
    <lineage>
        <taxon>Bacteria</taxon>
        <taxon>Bacillati</taxon>
        <taxon>Actinomycetota</taxon>
        <taxon>Actinomycetes</taxon>
        <taxon>Micromonosporales</taxon>
        <taxon>Micromonosporaceae</taxon>
        <taxon>Actinocatenispora</taxon>
    </lineage>
</organism>
<evidence type="ECO:0000256" key="5">
    <source>
        <dbReference type="ARBA" id="ARBA00022840"/>
    </source>
</evidence>